<dbReference type="SMART" id="SM00448">
    <property type="entry name" value="REC"/>
    <property type="match status" value="1"/>
</dbReference>
<evidence type="ECO:0000259" key="9">
    <source>
        <dbReference type="PROSITE" id="PS51755"/>
    </source>
</evidence>
<evidence type="ECO:0000256" key="7">
    <source>
        <dbReference type="PROSITE-ProRule" id="PRU01091"/>
    </source>
</evidence>
<gene>
    <name evidence="10" type="ORF">XYCOK13_36180</name>
</gene>
<dbReference type="InterPro" id="IPR036388">
    <property type="entry name" value="WH-like_DNA-bd_sf"/>
</dbReference>
<dbReference type="AlphaFoldDB" id="A0A8J4H859"/>
<keyword evidence="5" id="KW-0804">Transcription</keyword>
<dbReference type="EMBL" id="BOVK01000058">
    <property type="protein sequence ID" value="GIQ70794.1"/>
    <property type="molecule type" value="Genomic_DNA"/>
</dbReference>
<organism evidence="10 11">
    <name type="scientific">Xylanibacillus composti</name>
    <dbReference type="NCBI Taxonomy" id="1572762"/>
    <lineage>
        <taxon>Bacteria</taxon>
        <taxon>Bacillati</taxon>
        <taxon>Bacillota</taxon>
        <taxon>Bacilli</taxon>
        <taxon>Bacillales</taxon>
        <taxon>Paenibacillaceae</taxon>
        <taxon>Xylanibacillus</taxon>
    </lineage>
</organism>
<dbReference type="Gene3D" id="3.40.50.2300">
    <property type="match status" value="1"/>
</dbReference>
<keyword evidence="1 6" id="KW-0597">Phosphoprotein</keyword>
<dbReference type="Proteomes" id="UP000677918">
    <property type="component" value="Unassembled WGS sequence"/>
</dbReference>
<evidence type="ECO:0000256" key="1">
    <source>
        <dbReference type="ARBA" id="ARBA00022553"/>
    </source>
</evidence>
<dbReference type="InterPro" id="IPR011006">
    <property type="entry name" value="CheY-like_superfamily"/>
</dbReference>
<feature type="domain" description="Response regulatory" evidence="8">
    <location>
        <begin position="5"/>
        <end position="119"/>
    </location>
</feature>
<feature type="DNA-binding region" description="OmpR/PhoB-type" evidence="7">
    <location>
        <begin position="128"/>
        <end position="226"/>
    </location>
</feature>
<dbReference type="SUPFAM" id="SSF52172">
    <property type="entry name" value="CheY-like"/>
    <property type="match status" value="1"/>
</dbReference>
<dbReference type="InterPro" id="IPR001867">
    <property type="entry name" value="OmpR/PhoB-type_DNA-bd"/>
</dbReference>
<dbReference type="CDD" id="cd00383">
    <property type="entry name" value="trans_reg_C"/>
    <property type="match status" value="1"/>
</dbReference>
<comment type="caution">
    <text evidence="10">The sequence shown here is derived from an EMBL/GenBank/DDBJ whole genome shotgun (WGS) entry which is preliminary data.</text>
</comment>
<dbReference type="PANTHER" id="PTHR48111:SF40">
    <property type="entry name" value="PHOSPHATE REGULON TRANSCRIPTIONAL REGULATORY PROTEIN PHOB"/>
    <property type="match status" value="1"/>
</dbReference>
<dbReference type="InterPro" id="IPR016032">
    <property type="entry name" value="Sig_transdc_resp-reg_C-effctor"/>
</dbReference>
<protein>
    <submittedName>
        <fullName evidence="10">DNA-binding response regulator</fullName>
    </submittedName>
</protein>
<dbReference type="PANTHER" id="PTHR48111">
    <property type="entry name" value="REGULATOR OF RPOS"/>
    <property type="match status" value="1"/>
</dbReference>
<keyword evidence="3" id="KW-0805">Transcription regulation</keyword>
<evidence type="ECO:0000256" key="2">
    <source>
        <dbReference type="ARBA" id="ARBA00023012"/>
    </source>
</evidence>
<proteinExistence type="predicted"/>
<keyword evidence="2" id="KW-0902">Two-component regulatory system</keyword>
<keyword evidence="11" id="KW-1185">Reference proteome</keyword>
<evidence type="ECO:0000256" key="6">
    <source>
        <dbReference type="PROSITE-ProRule" id="PRU00169"/>
    </source>
</evidence>
<evidence type="ECO:0000259" key="8">
    <source>
        <dbReference type="PROSITE" id="PS50110"/>
    </source>
</evidence>
<dbReference type="InterPro" id="IPR001789">
    <property type="entry name" value="Sig_transdc_resp-reg_receiver"/>
</dbReference>
<dbReference type="InterPro" id="IPR039420">
    <property type="entry name" value="WalR-like"/>
</dbReference>
<dbReference type="PROSITE" id="PS50110">
    <property type="entry name" value="RESPONSE_REGULATORY"/>
    <property type="match status" value="1"/>
</dbReference>
<evidence type="ECO:0000313" key="11">
    <source>
        <dbReference type="Proteomes" id="UP000677918"/>
    </source>
</evidence>
<dbReference type="GO" id="GO:0000156">
    <property type="term" value="F:phosphorelay response regulator activity"/>
    <property type="evidence" value="ECO:0007669"/>
    <property type="project" value="TreeGrafter"/>
</dbReference>
<dbReference type="GO" id="GO:0000976">
    <property type="term" value="F:transcription cis-regulatory region binding"/>
    <property type="evidence" value="ECO:0007669"/>
    <property type="project" value="TreeGrafter"/>
</dbReference>
<evidence type="ECO:0000313" key="10">
    <source>
        <dbReference type="EMBL" id="GIQ70794.1"/>
    </source>
</evidence>
<evidence type="ECO:0000256" key="3">
    <source>
        <dbReference type="ARBA" id="ARBA00023015"/>
    </source>
</evidence>
<dbReference type="SUPFAM" id="SSF46894">
    <property type="entry name" value="C-terminal effector domain of the bipartite response regulators"/>
    <property type="match status" value="1"/>
</dbReference>
<dbReference type="SMART" id="SM00862">
    <property type="entry name" value="Trans_reg_C"/>
    <property type="match status" value="1"/>
</dbReference>
<evidence type="ECO:0000256" key="4">
    <source>
        <dbReference type="ARBA" id="ARBA00023125"/>
    </source>
</evidence>
<dbReference type="RefSeq" id="WP_213413605.1">
    <property type="nucleotide sequence ID" value="NZ_BOVK01000058.1"/>
</dbReference>
<dbReference type="Pfam" id="PF00072">
    <property type="entry name" value="Response_reg"/>
    <property type="match status" value="1"/>
</dbReference>
<dbReference type="Gene3D" id="1.10.10.10">
    <property type="entry name" value="Winged helix-like DNA-binding domain superfamily/Winged helix DNA-binding domain"/>
    <property type="match status" value="1"/>
</dbReference>
<keyword evidence="4 7" id="KW-0238">DNA-binding</keyword>
<feature type="domain" description="OmpR/PhoB-type" evidence="9">
    <location>
        <begin position="128"/>
        <end position="226"/>
    </location>
</feature>
<dbReference type="Gene3D" id="6.10.250.690">
    <property type="match status" value="1"/>
</dbReference>
<dbReference type="PROSITE" id="PS51755">
    <property type="entry name" value="OMPR_PHOB"/>
    <property type="match status" value="1"/>
</dbReference>
<dbReference type="CDD" id="cd17574">
    <property type="entry name" value="REC_OmpR"/>
    <property type="match status" value="1"/>
</dbReference>
<dbReference type="Pfam" id="PF00486">
    <property type="entry name" value="Trans_reg_C"/>
    <property type="match status" value="1"/>
</dbReference>
<reference evidence="10" key="1">
    <citation type="submission" date="2021-04" db="EMBL/GenBank/DDBJ databases">
        <title>Draft genome sequence of Xylanibacillus composti strain K13.</title>
        <authorList>
            <person name="Uke A."/>
            <person name="Chhe C."/>
            <person name="Baramee S."/>
            <person name="Kosugi A."/>
        </authorList>
    </citation>
    <scope>NUCLEOTIDE SEQUENCE</scope>
    <source>
        <strain evidence="10">K13</strain>
    </source>
</reference>
<feature type="modified residue" description="4-aspartylphosphate" evidence="6">
    <location>
        <position position="54"/>
    </location>
</feature>
<dbReference type="GO" id="GO:0032993">
    <property type="term" value="C:protein-DNA complex"/>
    <property type="evidence" value="ECO:0007669"/>
    <property type="project" value="TreeGrafter"/>
</dbReference>
<dbReference type="GO" id="GO:0006355">
    <property type="term" value="P:regulation of DNA-templated transcription"/>
    <property type="evidence" value="ECO:0007669"/>
    <property type="project" value="InterPro"/>
</dbReference>
<accession>A0A8J4H859</accession>
<name>A0A8J4H859_9BACL</name>
<dbReference type="GO" id="GO:0005829">
    <property type="term" value="C:cytosol"/>
    <property type="evidence" value="ECO:0007669"/>
    <property type="project" value="TreeGrafter"/>
</dbReference>
<sequence>MESQNILLVDNEEEIRDILKLHLLNAEMKVFEADSGQRALSILNQEPIDLIILDLMMERMDGWEVLKHMQQQQLRTPVIVLSARQMETDKIEALDLGADDYMTKPFSPGELIARIQAILRRSKPDLRIKQFKLGASIFDVEGSFIQNCSETIPLSPIEGAMLELFLQNPGKIFTHKEIFREVWKLDHVDNNSVKVYVNYLRKKIGDDPAKPRYIQTIRGIGYRFLGDPS</sequence>
<evidence type="ECO:0000256" key="5">
    <source>
        <dbReference type="ARBA" id="ARBA00023163"/>
    </source>
</evidence>